<dbReference type="InterPro" id="IPR045518">
    <property type="entry name" value="2EXR"/>
</dbReference>
<organism evidence="2 3">
    <name type="scientific">Alternaria atra</name>
    <dbReference type="NCBI Taxonomy" id="119953"/>
    <lineage>
        <taxon>Eukaryota</taxon>
        <taxon>Fungi</taxon>
        <taxon>Dikarya</taxon>
        <taxon>Ascomycota</taxon>
        <taxon>Pezizomycotina</taxon>
        <taxon>Dothideomycetes</taxon>
        <taxon>Pleosporomycetidae</taxon>
        <taxon>Pleosporales</taxon>
        <taxon>Pleosporineae</taxon>
        <taxon>Pleosporaceae</taxon>
        <taxon>Alternaria</taxon>
        <taxon>Alternaria sect. Ulocladioides</taxon>
    </lineage>
</organism>
<dbReference type="RefSeq" id="XP_043166981.1">
    <property type="nucleotide sequence ID" value="XM_043311046.1"/>
</dbReference>
<evidence type="ECO:0000259" key="1">
    <source>
        <dbReference type="Pfam" id="PF20150"/>
    </source>
</evidence>
<proteinExistence type="predicted"/>
<reference evidence="2" key="1">
    <citation type="submission" date="2021-05" db="EMBL/GenBank/DDBJ databases">
        <authorList>
            <person name="Stam R."/>
        </authorList>
    </citation>
    <scope>NUCLEOTIDE SEQUENCE</scope>
    <source>
        <strain evidence="2">CS162</strain>
    </source>
</reference>
<dbReference type="EMBL" id="CAJRGZ010000016">
    <property type="protein sequence ID" value="CAG5154045.1"/>
    <property type="molecule type" value="Genomic_DNA"/>
</dbReference>
<dbReference type="AlphaFoldDB" id="A0A8J2HZB7"/>
<dbReference type="PANTHER" id="PTHR35910:SF6">
    <property type="entry name" value="2EXR DOMAIN-CONTAINING PROTEIN"/>
    <property type="match status" value="1"/>
</dbReference>
<keyword evidence="3" id="KW-1185">Reference proteome</keyword>
<gene>
    <name evidence="2" type="ORF">ALTATR162_LOCUS3440</name>
</gene>
<dbReference type="Pfam" id="PF20150">
    <property type="entry name" value="2EXR"/>
    <property type="match status" value="1"/>
</dbReference>
<accession>A0A8J2HZB7</accession>
<comment type="caution">
    <text evidence="2">The sequence shown here is derived from an EMBL/GenBank/DDBJ whole genome shotgun (WGS) entry which is preliminary data.</text>
</comment>
<evidence type="ECO:0000313" key="3">
    <source>
        <dbReference type="Proteomes" id="UP000676310"/>
    </source>
</evidence>
<dbReference type="GeneID" id="67014997"/>
<dbReference type="OrthoDB" id="3473305at2759"/>
<dbReference type="Proteomes" id="UP000676310">
    <property type="component" value="Unassembled WGS sequence"/>
</dbReference>
<sequence length="282" mass="32740">MATVFQFFPDLPAELRVSVWHVALEDDYDDLNGRDRIIELHTYNPTFKRIAASVSRRYPTLFEVNREARYEAAKAGGGEGVTAKTRFNGRKEPEHTTSFSIYINCLHDIVFISERFISYEPSCEHLRHHRVNKTEETSEQLFISILPDSVLKKILYLLLTIVNEAKHGRAPYKGKYLELFTALKRLHLFAHTLHDHSVRTRQVIEAHVYKVWESDHSWTPYVSDSLGPLNGHPEHHKTLTWMYVTGITNLECDGIRRVEWGLRKDFRVPRAKKGSGTLQKLD</sequence>
<protein>
    <recommendedName>
        <fullName evidence="1">2EXR domain-containing protein</fullName>
    </recommendedName>
</protein>
<name>A0A8J2HZB7_9PLEO</name>
<dbReference type="PANTHER" id="PTHR35910">
    <property type="entry name" value="2EXR DOMAIN-CONTAINING PROTEIN"/>
    <property type="match status" value="1"/>
</dbReference>
<evidence type="ECO:0000313" key="2">
    <source>
        <dbReference type="EMBL" id="CAG5154045.1"/>
    </source>
</evidence>
<feature type="domain" description="2EXR" evidence="1">
    <location>
        <begin position="5"/>
        <end position="110"/>
    </location>
</feature>